<gene>
    <name evidence="2" type="ORF">GYMLUDRAFT_62323</name>
</gene>
<feature type="compositionally biased region" description="Polar residues" evidence="1">
    <location>
        <begin position="236"/>
        <end position="262"/>
    </location>
</feature>
<evidence type="ECO:0000313" key="2">
    <source>
        <dbReference type="EMBL" id="KIK55909.1"/>
    </source>
</evidence>
<evidence type="ECO:0000313" key="3">
    <source>
        <dbReference type="Proteomes" id="UP000053593"/>
    </source>
</evidence>
<accession>A0A0D0C0N8</accession>
<organism evidence="2 3">
    <name type="scientific">Collybiopsis luxurians FD-317 M1</name>
    <dbReference type="NCBI Taxonomy" id="944289"/>
    <lineage>
        <taxon>Eukaryota</taxon>
        <taxon>Fungi</taxon>
        <taxon>Dikarya</taxon>
        <taxon>Basidiomycota</taxon>
        <taxon>Agaricomycotina</taxon>
        <taxon>Agaricomycetes</taxon>
        <taxon>Agaricomycetidae</taxon>
        <taxon>Agaricales</taxon>
        <taxon>Marasmiineae</taxon>
        <taxon>Omphalotaceae</taxon>
        <taxon>Collybiopsis</taxon>
        <taxon>Collybiopsis luxurians</taxon>
    </lineage>
</organism>
<dbReference type="HOGENOM" id="CLU_707975_0_0_1"/>
<feature type="region of interest" description="Disordered" evidence="1">
    <location>
        <begin position="156"/>
        <end position="183"/>
    </location>
</feature>
<proteinExistence type="predicted"/>
<name>A0A0D0C0N8_9AGAR</name>
<dbReference type="Proteomes" id="UP000053593">
    <property type="component" value="Unassembled WGS sequence"/>
</dbReference>
<keyword evidence="3" id="KW-1185">Reference proteome</keyword>
<feature type="region of interest" description="Disordered" evidence="1">
    <location>
        <begin position="236"/>
        <end position="268"/>
    </location>
</feature>
<sequence>MVTRTTNTHTENIPYTPYSIHVLTPNSCNFTRVMNQPAQQLEATPTSHQFPQRGNCLGNLVCAHSASPTIPSPAHLRETAPCELEHSYESFIGHPYPTCEVRGLPIQQLPGQMDLATELNNPLGPIPEERVTSIPSTGQQLLAELALEYHGVGNSPHNSEKILSTSPQANTTESREAAAVRYKTPSTPSVFYHAIPQSELLGSDRSMPLQSTPPARQIEEEVHNLSIQGQPIIASTESRSQQGSFHTATARGQTTSIRNLSNIPREPPVIAKTPLSEFRRTYANRYREIMSESPINPQLVRPTHNTSSAIPQSTTHLAENIRPILNNNIQAEMHDVAEQICQVMARLGIHEGRTVVGWLRLLHQIMNDVEGSVTAKVLQRMQEENNLQIL</sequence>
<feature type="compositionally biased region" description="Polar residues" evidence="1">
    <location>
        <begin position="156"/>
        <end position="172"/>
    </location>
</feature>
<evidence type="ECO:0000256" key="1">
    <source>
        <dbReference type="SAM" id="MobiDB-lite"/>
    </source>
</evidence>
<dbReference type="EMBL" id="KN834802">
    <property type="protein sequence ID" value="KIK55909.1"/>
    <property type="molecule type" value="Genomic_DNA"/>
</dbReference>
<dbReference type="OrthoDB" id="3124816at2759"/>
<reference evidence="2 3" key="1">
    <citation type="submission" date="2014-04" db="EMBL/GenBank/DDBJ databases">
        <title>Evolutionary Origins and Diversification of the Mycorrhizal Mutualists.</title>
        <authorList>
            <consortium name="DOE Joint Genome Institute"/>
            <consortium name="Mycorrhizal Genomics Consortium"/>
            <person name="Kohler A."/>
            <person name="Kuo A."/>
            <person name="Nagy L.G."/>
            <person name="Floudas D."/>
            <person name="Copeland A."/>
            <person name="Barry K.W."/>
            <person name="Cichocki N."/>
            <person name="Veneault-Fourrey C."/>
            <person name="LaButti K."/>
            <person name="Lindquist E.A."/>
            <person name="Lipzen A."/>
            <person name="Lundell T."/>
            <person name="Morin E."/>
            <person name="Murat C."/>
            <person name="Riley R."/>
            <person name="Ohm R."/>
            <person name="Sun H."/>
            <person name="Tunlid A."/>
            <person name="Henrissat B."/>
            <person name="Grigoriev I.V."/>
            <person name="Hibbett D.S."/>
            <person name="Martin F."/>
        </authorList>
    </citation>
    <scope>NUCLEOTIDE SEQUENCE [LARGE SCALE GENOMIC DNA]</scope>
    <source>
        <strain evidence="2 3">FD-317 M1</strain>
    </source>
</reference>
<protein>
    <submittedName>
        <fullName evidence="2">Uncharacterized protein</fullName>
    </submittedName>
</protein>
<dbReference type="AlphaFoldDB" id="A0A0D0C0N8"/>